<name>A0A5A7UEH3_CUCMM</name>
<dbReference type="EMBL" id="SSTE01011134">
    <property type="protein sequence ID" value="KAA0051899.1"/>
    <property type="molecule type" value="Genomic_DNA"/>
</dbReference>
<comment type="caution">
    <text evidence="3">The sequence shown here is derived from an EMBL/GenBank/DDBJ whole genome shotgun (WGS) entry which is preliminary data.</text>
</comment>
<dbReference type="AlphaFoldDB" id="A0A5A7UEH3"/>
<proteinExistence type="predicted"/>
<feature type="domain" description="Retrovirus-related Pol polyprotein from transposon TNT 1-94-like beta-barrel" evidence="2">
    <location>
        <begin position="147"/>
        <end position="222"/>
    </location>
</feature>
<feature type="region of interest" description="Disordered" evidence="1">
    <location>
        <begin position="272"/>
        <end position="322"/>
    </location>
</feature>
<accession>A0A5A7UEH3</accession>
<organism evidence="3 4">
    <name type="scientific">Cucumis melo var. makuwa</name>
    <name type="common">Oriental melon</name>
    <dbReference type="NCBI Taxonomy" id="1194695"/>
    <lineage>
        <taxon>Eukaryota</taxon>
        <taxon>Viridiplantae</taxon>
        <taxon>Streptophyta</taxon>
        <taxon>Embryophyta</taxon>
        <taxon>Tracheophyta</taxon>
        <taxon>Spermatophyta</taxon>
        <taxon>Magnoliopsida</taxon>
        <taxon>eudicotyledons</taxon>
        <taxon>Gunneridae</taxon>
        <taxon>Pentapetalae</taxon>
        <taxon>rosids</taxon>
        <taxon>fabids</taxon>
        <taxon>Cucurbitales</taxon>
        <taxon>Cucurbitaceae</taxon>
        <taxon>Benincaseae</taxon>
        <taxon>Cucumis</taxon>
    </lineage>
</organism>
<evidence type="ECO:0000256" key="1">
    <source>
        <dbReference type="SAM" id="MobiDB-lite"/>
    </source>
</evidence>
<evidence type="ECO:0000313" key="3">
    <source>
        <dbReference type="EMBL" id="KAA0051899.1"/>
    </source>
</evidence>
<evidence type="ECO:0000313" key="4">
    <source>
        <dbReference type="Proteomes" id="UP000321393"/>
    </source>
</evidence>
<protein>
    <submittedName>
        <fullName evidence="3">Retrovirus-related Pol polyprotein from transposon TNT 1-94</fullName>
    </submittedName>
</protein>
<feature type="compositionally biased region" description="Low complexity" evidence="1">
    <location>
        <begin position="282"/>
        <end position="310"/>
    </location>
</feature>
<gene>
    <name evidence="3" type="ORF">E6C27_scaffold60G003510</name>
</gene>
<dbReference type="OrthoDB" id="1937754at2759"/>
<sequence>MKVSEWWCQNLVIDRSRIVNVPKYSSFLSLSVNKVSNRGSSNHTPQGCRNNLSYGNCGNNGGQSRGRGRSRGPFCPTCEVCGKIGHTIDICYNRFNKKFVPNSGKNSNKGTTNNFRNNNDKLSTAFVTSHPANPFNVTRENSVDANWYANNRAMNHMTADYTNLANPVEYGGKVQVTIGNGDKLKITSIGNSTLMNGGYMLSLDNVLYVPAIAKHLVSVSKRARDKHVFVEFHDDYCLVKDNGTRQTILKGMLKDDLYHLEEAVVKLAAKGKRNTNDSKKNPTLISSPLPSLTSLPSSPSDPSLSDTRPSVLPPKNSHPMITHKKAGIFKPKVWLSSVRTDWTFTEPTRVFEALKTP</sequence>
<evidence type="ECO:0000259" key="2">
    <source>
        <dbReference type="Pfam" id="PF22936"/>
    </source>
</evidence>
<reference evidence="3 4" key="1">
    <citation type="submission" date="2019-08" db="EMBL/GenBank/DDBJ databases">
        <title>Draft genome sequences of two oriental melons (Cucumis melo L. var makuwa).</title>
        <authorList>
            <person name="Kwon S.-Y."/>
        </authorList>
    </citation>
    <scope>NUCLEOTIDE SEQUENCE [LARGE SCALE GENOMIC DNA]</scope>
    <source>
        <strain evidence="4">cv. SW 3</strain>
        <tissue evidence="3">Leaf</tissue>
    </source>
</reference>
<dbReference type="InterPro" id="IPR054722">
    <property type="entry name" value="PolX-like_BBD"/>
</dbReference>
<dbReference type="Proteomes" id="UP000321393">
    <property type="component" value="Unassembled WGS sequence"/>
</dbReference>
<dbReference type="Pfam" id="PF22936">
    <property type="entry name" value="Pol_BBD"/>
    <property type="match status" value="1"/>
</dbReference>